<dbReference type="AlphaFoldDB" id="A0A383BU06"/>
<organism evidence="1">
    <name type="scientific">marine metagenome</name>
    <dbReference type="NCBI Taxonomy" id="408172"/>
    <lineage>
        <taxon>unclassified sequences</taxon>
        <taxon>metagenomes</taxon>
        <taxon>ecological metagenomes</taxon>
    </lineage>
</organism>
<dbReference type="Gene3D" id="3.40.50.150">
    <property type="entry name" value="Vaccinia Virus protein VP39"/>
    <property type="match status" value="1"/>
</dbReference>
<proteinExistence type="predicted"/>
<evidence type="ECO:0000313" key="1">
    <source>
        <dbReference type="EMBL" id="SVE23756.1"/>
    </source>
</evidence>
<reference evidence="1" key="1">
    <citation type="submission" date="2018-05" db="EMBL/GenBank/DDBJ databases">
        <authorList>
            <person name="Lanie J.A."/>
            <person name="Ng W.-L."/>
            <person name="Kazmierczak K.M."/>
            <person name="Andrzejewski T.M."/>
            <person name="Davidsen T.M."/>
            <person name="Wayne K.J."/>
            <person name="Tettelin H."/>
            <person name="Glass J.I."/>
            <person name="Rusch D."/>
            <person name="Podicherti R."/>
            <person name="Tsui H.-C.T."/>
            <person name="Winkler M.E."/>
        </authorList>
    </citation>
    <scope>NUCLEOTIDE SEQUENCE</scope>
</reference>
<evidence type="ECO:0008006" key="2">
    <source>
        <dbReference type="Google" id="ProtNLM"/>
    </source>
</evidence>
<sequence length="84" mass="9954">MYGDSTKYDFSTINYSMAFIDGGHDYKSVKSDTENILKYIDKPGSIFWHDYYVTNDVGKYFLEISEEYNVLWIKNTRLCYLCTD</sequence>
<protein>
    <recommendedName>
        <fullName evidence="2">Class I SAM-dependent methyltransferase</fullName>
    </recommendedName>
</protein>
<accession>A0A383BU06</accession>
<gene>
    <name evidence="1" type="ORF">METZ01_LOCUS476610</name>
</gene>
<dbReference type="EMBL" id="UINC01203480">
    <property type="protein sequence ID" value="SVE23756.1"/>
    <property type="molecule type" value="Genomic_DNA"/>
</dbReference>
<dbReference type="InterPro" id="IPR029063">
    <property type="entry name" value="SAM-dependent_MTases_sf"/>
</dbReference>
<name>A0A383BU06_9ZZZZ</name>
<dbReference type="Pfam" id="PF13578">
    <property type="entry name" value="Methyltransf_24"/>
    <property type="match status" value="1"/>
</dbReference>